<dbReference type="AlphaFoldDB" id="A0A3S0RWR1"/>
<dbReference type="RefSeq" id="WP_126687160.1">
    <property type="nucleotide sequence ID" value="NZ_RYYV01000040.1"/>
</dbReference>
<evidence type="ECO:0000313" key="1">
    <source>
        <dbReference type="EMBL" id="RUL69013.1"/>
    </source>
</evidence>
<accession>A0A3S0RWR1</accession>
<organism evidence="1 2">
    <name type="scientific">Dyella choica</name>
    <dbReference type="NCBI Taxonomy" id="1927959"/>
    <lineage>
        <taxon>Bacteria</taxon>
        <taxon>Pseudomonadati</taxon>
        <taxon>Pseudomonadota</taxon>
        <taxon>Gammaproteobacteria</taxon>
        <taxon>Lysobacterales</taxon>
        <taxon>Rhodanobacteraceae</taxon>
        <taxon>Dyella</taxon>
    </lineage>
</organism>
<protein>
    <submittedName>
        <fullName evidence="1">Uncharacterized protein</fullName>
    </submittedName>
</protein>
<reference evidence="1 2" key="1">
    <citation type="submission" date="2018-12" db="EMBL/GenBank/DDBJ databases">
        <title>Dyella dinghuensis sp. nov. DHOA06 and Dyella choica sp. nov. 4M-K27, isolated from forest soil.</title>
        <authorList>
            <person name="Qiu L.-H."/>
            <person name="Gao Z.-H."/>
        </authorList>
    </citation>
    <scope>NUCLEOTIDE SEQUENCE [LARGE SCALE GENOMIC DNA]</scope>
    <source>
        <strain evidence="1 2">4M-K27</strain>
    </source>
</reference>
<name>A0A3S0RWR1_9GAMM</name>
<comment type="caution">
    <text evidence="1">The sequence shown here is derived from an EMBL/GenBank/DDBJ whole genome shotgun (WGS) entry which is preliminary data.</text>
</comment>
<gene>
    <name evidence="1" type="ORF">EKH80_23075</name>
</gene>
<proteinExistence type="predicted"/>
<dbReference type="EMBL" id="RYYV01000040">
    <property type="protein sequence ID" value="RUL69013.1"/>
    <property type="molecule type" value="Genomic_DNA"/>
</dbReference>
<keyword evidence="2" id="KW-1185">Reference proteome</keyword>
<sequence>MKSDKDLYTQLKPEEVWQVYQDIEAIFKGGGSTTSAKMFGQQGVRAKDFTIVYDPAEQMEMVIPDRTKGLSFSDSIERLRKLPIRGVVWRLPKGKTLPKGLVVNYFTKDHPLINVEYRMSVMDLMLKLKLLADMMEKTEVTIK</sequence>
<dbReference type="OrthoDB" id="7067045at2"/>
<evidence type="ECO:0000313" key="2">
    <source>
        <dbReference type="Proteomes" id="UP000274358"/>
    </source>
</evidence>
<dbReference type="Proteomes" id="UP000274358">
    <property type="component" value="Unassembled WGS sequence"/>
</dbReference>